<dbReference type="Pfam" id="PF11951">
    <property type="entry name" value="Fungal_trans_2"/>
    <property type="match status" value="1"/>
</dbReference>
<protein>
    <recommendedName>
        <fullName evidence="4">Zn(2)-C6 fungal-type domain-containing protein</fullName>
    </recommendedName>
</protein>
<dbReference type="InterPro" id="IPR036864">
    <property type="entry name" value="Zn2-C6_fun-type_DNA-bd_sf"/>
</dbReference>
<dbReference type="GO" id="GO:0000976">
    <property type="term" value="F:transcription cis-regulatory region binding"/>
    <property type="evidence" value="ECO:0007669"/>
    <property type="project" value="TreeGrafter"/>
</dbReference>
<reference evidence="5 6" key="1">
    <citation type="submission" date="2018-10" db="EMBL/GenBank/DDBJ databases">
        <title>Fifty Aureobasidium pullulans genomes reveal a recombining polyextremotolerant generalist.</title>
        <authorList>
            <person name="Gostincar C."/>
            <person name="Turk M."/>
            <person name="Zajc J."/>
            <person name="Gunde-Cimerman N."/>
        </authorList>
    </citation>
    <scope>NUCLEOTIDE SEQUENCE [LARGE SCALE GENOMIC DNA]</scope>
    <source>
        <strain evidence="5 6">EXF-11900</strain>
    </source>
</reference>
<evidence type="ECO:0000313" key="5">
    <source>
        <dbReference type="EMBL" id="THV67765.1"/>
    </source>
</evidence>
<sequence length="826" mass="90907">MADTITIPSPSVFLRASPEPVPQPEQVLGDEQNKAAPIKRRNTTTRKKSTASACKPRRDGAAVAKPKQSKSRNGCVTCKAKRLKCDERKPGCEQCKKRNVDCGGYKKDFKWRPFEETNVATNIAKQNNGSLIVLGSAADGSGKRSPASPTTRAPSSEAPAQLSSSFAQQLFVAPAPPKPQRALSAEKERSVHNSSRTSPAEVQAEQGASPTDSANDAGTSSQGSPHSNPIIDGAPKENDMPSNTMPGTKEVFDFDMNFMDDFLNMTDPPLMDEMETDFDKHVGGLTPIVPDYDAWALQLSHCPTFQDDNSMSSPPAMVFPQRITYMYEQPSLAQTSPEMLMLRFDRLTCGILSIKDGPNENPWRTLIWPMAQTSPALYHAISSMTAFHSSRDIPALRVAGHEHKSESVRNLLEGIEESTMNLDTAIATTLALAFAETWDQHLSSGNDHIQGARAMINIALNQHKQSALTGLNLARLKFLANAWVYLDVLSRVTTADEDTSDDYDNLYCLYSTPDSPQIGPSGHAGFGIDFGLPIDSNLDPLMGCASTLFPLIGRTANLIRRVYRAESNSPPMISQAMELKLMLETWEPPAFIEPPEDPTCDVRHVLQTAEAYRWATLLYLHQALPEIPERLSTADMAKKVLVFLATVPLASRCVIIHVYPLFMAGCEADVEEDRQWIKSRWAAMSQRMRIGIIDKCVDVMEEVWRRRDEYKNKVLPVRRSLVATADLQAPGGNNRPSSTRRGSSFNSIAGASEGTMAWADKLRRMTGGDPGQMDAASISYRGSRDAVNGATGTLLTVRGRLHWIGVMKDWGWEGEFFHKSKTSNVS</sequence>
<dbReference type="GO" id="GO:0000981">
    <property type="term" value="F:DNA-binding transcription factor activity, RNA polymerase II-specific"/>
    <property type="evidence" value="ECO:0007669"/>
    <property type="project" value="InterPro"/>
</dbReference>
<dbReference type="InterPro" id="IPR001138">
    <property type="entry name" value="Zn2Cys6_DnaBD"/>
</dbReference>
<dbReference type="GO" id="GO:0045944">
    <property type="term" value="P:positive regulation of transcription by RNA polymerase II"/>
    <property type="evidence" value="ECO:0007669"/>
    <property type="project" value="TreeGrafter"/>
</dbReference>
<dbReference type="SUPFAM" id="SSF57701">
    <property type="entry name" value="Zn2/Cys6 DNA-binding domain"/>
    <property type="match status" value="1"/>
</dbReference>
<evidence type="ECO:0000256" key="3">
    <source>
        <dbReference type="SAM" id="MobiDB-lite"/>
    </source>
</evidence>
<feature type="domain" description="Zn(2)-C6 fungal-type" evidence="4">
    <location>
        <begin position="74"/>
        <end position="102"/>
    </location>
</feature>
<dbReference type="GO" id="GO:0008270">
    <property type="term" value="F:zinc ion binding"/>
    <property type="evidence" value="ECO:0007669"/>
    <property type="project" value="InterPro"/>
</dbReference>
<dbReference type="PROSITE" id="PS50048">
    <property type="entry name" value="ZN2_CY6_FUNGAL_2"/>
    <property type="match status" value="1"/>
</dbReference>
<dbReference type="Gene3D" id="4.10.240.10">
    <property type="entry name" value="Zn(2)-C6 fungal-type DNA-binding domain"/>
    <property type="match status" value="1"/>
</dbReference>
<feature type="compositionally biased region" description="Polar residues" evidence="3">
    <location>
        <begin position="734"/>
        <end position="748"/>
    </location>
</feature>
<feature type="compositionally biased region" description="Low complexity" evidence="3">
    <location>
        <begin position="144"/>
        <end position="160"/>
    </location>
</feature>
<feature type="region of interest" description="Disordered" evidence="3">
    <location>
        <begin position="1"/>
        <end position="68"/>
    </location>
</feature>
<dbReference type="PROSITE" id="PS00463">
    <property type="entry name" value="ZN2_CY6_FUNGAL_1"/>
    <property type="match status" value="1"/>
</dbReference>
<feature type="compositionally biased region" description="Polar residues" evidence="3">
    <location>
        <begin position="192"/>
        <end position="227"/>
    </location>
</feature>
<gene>
    <name evidence="5" type="ORF">D6D28_07238</name>
</gene>
<dbReference type="AlphaFoldDB" id="A0A4S8SBW7"/>
<proteinExistence type="predicted"/>
<comment type="subcellular location">
    <subcellularLocation>
        <location evidence="1">Nucleus</location>
    </subcellularLocation>
</comment>
<keyword evidence="2" id="KW-0539">Nucleus</keyword>
<evidence type="ECO:0000259" key="4">
    <source>
        <dbReference type="PROSITE" id="PS50048"/>
    </source>
</evidence>
<evidence type="ECO:0000313" key="6">
    <source>
        <dbReference type="Proteomes" id="UP000304951"/>
    </source>
</evidence>
<evidence type="ECO:0000256" key="2">
    <source>
        <dbReference type="ARBA" id="ARBA00023242"/>
    </source>
</evidence>
<dbReference type="EMBL" id="QZAF01000378">
    <property type="protein sequence ID" value="THV67765.1"/>
    <property type="molecule type" value="Genomic_DNA"/>
</dbReference>
<comment type="caution">
    <text evidence="5">The sequence shown here is derived from an EMBL/GenBank/DDBJ whole genome shotgun (WGS) entry which is preliminary data.</text>
</comment>
<accession>A0A4S8SBW7</accession>
<name>A0A4S8SBW7_AURPU</name>
<evidence type="ECO:0000256" key="1">
    <source>
        <dbReference type="ARBA" id="ARBA00004123"/>
    </source>
</evidence>
<dbReference type="GO" id="GO:0005634">
    <property type="term" value="C:nucleus"/>
    <property type="evidence" value="ECO:0007669"/>
    <property type="project" value="UniProtKB-SubCell"/>
</dbReference>
<dbReference type="Pfam" id="PF00172">
    <property type="entry name" value="Zn_clus"/>
    <property type="match status" value="1"/>
</dbReference>
<feature type="region of interest" description="Disordered" evidence="3">
    <location>
        <begin position="726"/>
        <end position="748"/>
    </location>
</feature>
<dbReference type="CDD" id="cd00067">
    <property type="entry name" value="GAL4"/>
    <property type="match status" value="1"/>
</dbReference>
<dbReference type="SMART" id="SM00066">
    <property type="entry name" value="GAL4"/>
    <property type="match status" value="1"/>
</dbReference>
<dbReference type="Proteomes" id="UP000304951">
    <property type="component" value="Unassembled WGS sequence"/>
</dbReference>
<dbReference type="InterPro" id="IPR021858">
    <property type="entry name" value="Fun_TF"/>
</dbReference>
<organism evidence="5 6">
    <name type="scientific">Aureobasidium pullulans</name>
    <name type="common">Black yeast</name>
    <name type="synonym">Pullularia pullulans</name>
    <dbReference type="NCBI Taxonomy" id="5580"/>
    <lineage>
        <taxon>Eukaryota</taxon>
        <taxon>Fungi</taxon>
        <taxon>Dikarya</taxon>
        <taxon>Ascomycota</taxon>
        <taxon>Pezizomycotina</taxon>
        <taxon>Dothideomycetes</taxon>
        <taxon>Dothideomycetidae</taxon>
        <taxon>Dothideales</taxon>
        <taxon>Saccotheciaceae</taxon>
        <taxon>Aureobasidium</taxon>
    </lineage>
</organism>
<feature type="compositionally biased region" description="Basic residues" evidence="3">
    <location>
        <begin position="37"/>
        <end position="49"/>
    </location>
</feature>
<dbReference type="PANTHER" id="PTHR37534">
    <property type="entry name" value="TRANSCRIPTIONAL ACTIVATOR PROTEIN UGA3"/>
    <property type="match status" value="1"/>
</dbReference>
<feature type="region of interest" description="Disordered" evidence="3">
    <location>
        <begin position="126"/>
        <end position="249"/>
    </location>
</feature>
<dbReference type="PANTHER" id="PTHR37534:SF47">
    <property type="entry name" value="ZN(2)-C6 FUNGAL-TYPE DOMAIN-CONTAINING PROTEIN"/>
    <property type="match status" value="1"/>
</dbReference>